<sequence length="44" mass="4790">MEISLGIANFDIPARQANSPRKIAIMRETIVVSTVITAPCMSSR</sequence>
<dbReference type="AlphaFoldDB" id="A0A806K160"/>
<evidence type="ECO:0000313" key="1">
    <source>
        <dbReference type="EMBL" id="AGS53566.1"/>
    </source>
</evidence>
<proteinExistence type="predicted"/>
<name>A0A806K160_9BACT</name>
<accession>A0A806K160</accession>
<protein>
    <submittedName>
        <fullName evidence="1">Uncharacterized protein</fullName>
    </submittedName>
</protein>
<organism evidence="1">
    <name type="scientific">uncultured bacterium contig00062</name>
    <dbReference type="NCBI Taxonomy" id="1181545"/>
    <lineage>
        <taxon>Bacteria</taxon>
        <taxon>environmental samples</taxon>
    </lineage>
</organism>
<dbReference type="EMBL" id="JQ844236">
    <property type="protein sequence ID" value="AGS53566.1"/>
    <property type="molecule type" value="Genomic_DNA"/>
</dbReference>
<reference evidence="1" key="1">
    <citation type="submission" date="2012-03" db="EMBL/GenBank/DDBJ databases">
        <title>Functional metagenomics reveals considerable lignocellulase gene clusters in the gut microbiome of a wood-feeding higher termite.</title>
        <authorList>
            <person name="Liu N."/>
        </authorList>
    </citation>
    <scope>NUCLEOTIDE SEQUENCE</scope>
</reference>